<evidence type="ECO:0000256" key="5">
    <source>
        <dbReference type="ARBA" id="ARBA00022694"/>
    </source>
</evidence>
<dbReference type="GO" id="GO:0006400">
    <property type="term" value="P:tRNA modification"/>
    <property type="evidence" value="ECO:0007669"/>
    <property type="project" value="TreeGrafter"/>
</dbReference>
<keyword evidence="6 10" id="KW-0547">Nucleotide-binding</keyword>
<dbReference type="PANTHER" id="PTHR11088">
    <property type="entry name" value="TRNA DIMETHYLALLYLTRANSFERASE"/>
    <property type="match status" value="1"/>
</dbReference>
<evidence type="ECO:0000313" key="15">
    <source>
        <dbReference type="Proteomes" id="UP000035214"/>
    </source>
</evidence>
<dbReference type="PANTHER" id="PTHR11088:SF60">
    <property type="entry name" value="TRNA DIMETHYLALLYLTRANSFERASE"/>
    <property type="match status" value="1"/>
</dbReference>
<dbReference type="HAMAP" id="MF_00185">
    <property type="entry name" value="IPP_trans"/>
    <property type="match status" value="1"/>
</dbReference>
<evidence type="ECO:0000313" key="14">
    <source>
        <dbReference type="EMBL" id="KLA25375.1"/>
    </source>
</evidence>
<keyword evidence="4 10" id="KW-0808">Transferase</keyword>
<evidence type="ECO:0000256" key="2">
    <source>
        <dbReference type="ARBA" id="ARBA00003213"/>
    </source>
</evidence>
<comment type="catalytic activity">
    <reaction evidence="9 10 11">
        <text>adenosine(37) in tRNA + dimethylallyl diphosphate = N(6)-dimethylallyladenosine(37) in tRNA + diphosphate</text>
        <dbReference type="Rhea" id="RHEA:26482"/>
        <dbReference type="Rhea" id="RHEA-COMP:10162"/>
        <dbReference type="Rhea" id="RHEA-COMP:10375"/>
        <dbReference type="ChEBI" id="CHEBI:33019"/>
        <dbReference type="ChEBI" id="CHEBI:57623"/>
        <dbReference type="ChEBI" id="CHEBI:74411"/>
        <dbReference type="ChEBI" id="CHEBI:74415"/>
        <dbReference type="EC" id="2.5.1.75"/>
    </reaction>
</comment>
<evidence type="ECO:0000256" key="10">
    <source>
        <dbReference type="HAMAP-Rule" id="MF_00185"/>
    </source>
</evidence>
<evidence type="ECO:0000256" key="1">
    <source>
        <dbReference type="ARBA" id="ARBA00001946"/>
    </source>
</evidence>
<dbReference type="Gene3D" id="3.40.50.300">
    <property type="entry name" value="P-loop containing nucleotide triphosphate hydrolases"/>
    <property type="match status" value="1"/>
</dbReference>
<protein>
    <recommendedName>
        <fullName evidence="10">tRNA dimethylallyltransferase</fullName>
        <ecNumber evidence="10">2.5.1.75</ecNumber>
    </recommendedName>
    <alternativeName>
        <fullName evidence="10">Dimethylallyl diphosphate:tRNA dimethylallyltransferase</fullName>
        <shortName evidence="10">DMAPP:tRNA dimethylallyltransferase</shortName>
        <shortName evidence="10">DMATase</shortName>
    </alternativeName>
    <alternativeName>
        <fullName evidence="10">Isopentenyl-diphosphate:tRNA isopentenyltransferase</fullName>
        <shortName evidence="10">IPP transferase</shortName>
        <shortName evidence="10">IPPT</shortName>
        <shortName evidence="10">IPTase</shortName>
    </alternativeName>
</protein>
<evidence type="ECO:0000256" key="13">
    <source>
        <dbReference type="RuleBase" id="RU003785"/>
    </source>
</evidence>
<dbReference type="GO" id="GO:0005524">
    <property type="term" value="F:ATP binding"/>
    <property type="evidence" value="ECO:0007669"/>
    <property type="project" value="UniProtKB-UniRule"/>
</dbReference>
<keyword evidence="5 10" id="KW-0819">tRNA processing</keyword>
<keyword evidence="8 10" id="KW-0460">Magnesium</keyword>
<dbReference type="Pfam" id="PF01715">
    <property type="entry name" value="IPPT"/>
    <property type="match status" value="1"/>
</dbReference>
<evidence type="ECO:0000256" key="11">
    <source>
        <dbReference type="RuleBase" id="RU003783"/>
    </source>
</evidence>
<dbReference type="NCBIfam" id="TIGR00174">
    <property type="entry name" value="miaA"/>
    <property type="match status" value="1"/>
</dbReference>
<dbReference type="InterPro" id="IPR027417">
    <property type="entry name" value="P-loop_NTPase"/>
</dbReference>
<feature type="binding site" evidence="10">
    <location>
        <begin position="14"/>
        <end position="21"/>
    </location>
    <ligand>
        <name>ATP</name>
        <dbReference type="ChEBI" id="CHEBI:30616"/>
    </ligand>
</feature>
<evidence type="ECO:0000256" key="12">
    <source>
        <dbReference type="RuleBase" id="RU003784"/>
    </source>
</evidence>
<accession>A0A0G8EMJ8</accession>
<dbReference type="PATRIC" id="fig|1396.428.peg.1726"/>
<comment type="caution">
    <text evidence="10">Lacks conserved residue(s) required for the propagation of feature annotation.</text>
</comment>
<comment type="similarity">
    <text evidence="3 10 13">Belongs to the IPP transferase family.</text>
</comment>
<evidence type="ECO:0000256" key="3">
    <source>
        <dbReference type="ARBA" id="ARBA00005842"/>
    </source>
</evidence>
<comment type="cofactor">
    <cofactor evidence="1 10">
        <name>Mg(2+)</name>
        <dbReference type="ChEBI" id="CHEBI:18420"/>
    </cofactor>
</comment>
<evidence type="ECO:0000256" key="8">
    <source>
        <dbReference type="ARBA" id="ARBA00022842"/>
    </source>
</evidence>
<evidence type="ECO:0000256" key="4">
    <source>
        <dbReference type="ARBA" id="ARBA00022679"/>
    </source>
</evidence>
<comment type="function">
    <text evidence="2 10 12">Catalyzes the transfer of a dimethylallyl group onto the adenine at position 37 in tRNAs that read codons beginning with uridine, leading to the formation of N6-(dimethylallyl)adenosine (i(6)A).</text>
</comment>
<keyword evidence="7 10" id="KW-0067">ATP-binding</keyword>
<proteinExistence type="inferred from homology"/>
<name>A0A0G8EMJ8_BACCE</name>
<dbReference type="RefSeq" id="WP_046956541.1">
    <property type="nucleotide sequence ID" value="NZ_LCYI01000050.1"/>
</dbReference>
<sequence length="317" mass="36605">MGEVQREKVAVIIGPTAVGKTKLSIDLAKALNGEIISGDSMQIYRTMDIGTAKVTKEEMDGIPHYMVDIKNPEESFSVAEFQERVRKHIREIAERGKLPIIVGGTGLYIQSVLFDYQFTDDAGDAIYREQMEKLALERGVEYVHKKLQEVDPESAERIHANNVRRVIRALEIFHTTGEKMSEQLEKQENELLYDVSLIGLTMDREMLYDRINLRVDLMMEQGLLEEVKGLYNRGIRDCQSIQAIGYKEIYDYFEDRVSLEEAVSQLKTNSRRYAKRQLTWFRNKMDVTWFDVTGGEKTSEILRYIEGKLQLKSNNSK</sequence>
<evidence type="ECO:0000256" key="9">
    <source>
        <dbReference type="ARBA" id="ARBA00049563"/>
    </source>
</evidence>
<dbReference type="EC" id="2.5.1.75" evidence="10"/>
<gene>
    <name evidence="10" type="primary">miaA</name>
    <name evidence="14" type="ORF">B4077_5372</name>
</gene>
<dbReference type="SUPFAM" id="SSF52540">
    <property type="entry name" value="P-loop containing nucleoside triphosphate hydrolases"/>
    <property type="match status" value="2"/>
</dbReference>
<feature type="region of interest" description="Interaction with substrate tRNA" evidence="10">
    <location>
        <begin position="39"/>
        <end position="42"/>
    </location>
</feature>
<reference evidence="14 15" key="1">
    <citation type="submission" date="2015-04" db="EMBL/GenBank/DDBJ databases">
        <title>Draft Genome Sequences of Eight Spore-Forming Food Isolates of Bacillus cereus Genome sequencing.</title>
        <authorList>
            <person name="Krawcyk A.O."/>
            <person name="de Jong A."/>
            <person name="Eijlander R.T."/>
            <person name="Berendsen E.M."/>
            <person name="Holsappel S."/>
            <person name="Wells-Bennik M."/>
            <person name="Kuipers O.P."/>
        </authorList>
    </citation>
    <scope>NUCLEOTIDE SEQUENCE [LARGE SCALE GENOMIC DNA]</scope>
    <source>
        <strain evidence="14 15">B4077</strain>
    </source>
</reference>
<dbReference type="EMBL" id="LCYI01000050">
    <property type="protein sequence ID" value="KLA25375.1"/>
    <property type="molecule type" value="Genomic_DNA"/>
</dbReference>
<evidence type="ECO:0000256" key="6">
    <source>
        <dbReference type="ARBA" id="ARBA00022741"/>
    </source>
</evidence>
<evidence type="ECO:0000256" key="7">
    <source>
        <dbReference type="ARBA" id="ARBA00022840"/>
    </source>
</evidence>
<feature type="site" description="Interaction with substrate tRNA" evidence="10">
    <location>
        <position position="128"/>
    </location>
</feature>
<comment type="caution">
    <text evidence="14">The sequence shown here is derived from an EMBL/GenBank/DDBJ whole genome shotgun (WGS) entry which is preliminary data.</text>
</comment>
<dbReference type="Gene3D" id="1.10.20.140">
    <property type="match status" value="1"/>
</dbReference>
<feature type="site" description="Interaction with substrate tRNA" evidence="10">
    <location>
        <position position="105"/>
    </location>
</feature>
<dbReference type="FunFam" id="1.10.20.140:FF:000001">
    <property type="entry name" value="tRNA dimethylallyltransferase"/>
    <property type="match status" value="1"/>
</dbReference>
<dbReference type="InterPro" id="IPR018022">
    <property type="entry name" value="IPT"/>
</dbReference>
<dbReference type="InterPro" id="IPR039657">
    <property type="entry name" value="Dimethylallyltransferase"/>
</dbReference>
<feature type="binding site" evidence="10">
    <location>
        <begin position="16"/>
        <end position="21"/>
    </location>
    <ligand>
        <name>substrate</name>
    </ligand>
</feature>
<dbReference type="AlphaFoldDB" id="A0A0G8EMJ8"/>
<comment type="subunit">
    <text evidence="10">Monomer.</text>
</comment>
<organism evidence="14 15">
    <name type="scientific">Bacillus cereus</name>
    <dbReference type="NCBI Taxonomy" id="1396"/>
    <lineage>
        <taxon>Bacteria</taxon>
        <taxon>Bacillati</taxon>
        <taxon>Bacillota</taxon>
        <taxon>Bacilli</taxon>
        <taxon>Bacillales</taxon>
        <taxon>Bacillaceae</taxon>
        <taxon>Bacillus</taxon>
        <taxon>Bacillus cereus group</taxon>
    </lineage>
</organism>
<dbReference type="GO" id="GO:0052381">
    <property type="term" value="F:tRNA dimethylallyltransferase activity"/>
    <property type="evidence" value="ECO:0007669"/>
    <property type="project" value="UniProtKB-UniRule"/>
</dbReference>
<dbReference type="Proteomes" id="UP000035214">
    <property type="component" value="Unassembled WGS sequence"/>
</dbReference>